<feature type="domain" description="PAS" evidence="2">
    <location>
        <begin position="332"/>
        <end position="402"/>
    </location>
</feature>
<gene>
    <name evidence="5" type="ORF">SAMN06272737_10782</name>
</gene>
<dbReference type="SUPFAM" id="SSF55073">
    <property type="entry name" value="Nucleotide cyclase"/>
    <property type="match status" value="1"/>
</dbReference>
<dbReference type="InterPro" id="IPR043128">
    <property type="entry name" value="Rev_trsase/Diguanyl_cyclase"/>
</dbReference>
<reference evidence="5 6" key="1">
    <citation type="submission" date="2017-06" db="EMBL/GenBank/DDBJ databases">
        <authorList>
            <person name="Kim H.J."/>
            <person name="Triplett B.A."/>
        </authorList>
    </citation>
    <scope>NUCLEOTIDE SEQUENCE [LARGE SCALE GENOMIC DNA]</scope>
    <source>
        <strain evidence="5 6">DSM 44272</strain>
    </source>
</reference>
<evidence type="ECO:0000313" key="5">
    <source>
        <dbReference type="EMBL" id="SNR43843.1"/>
    </source>
</evidence>
<dbReference type="InterPro" id="IPR000014">
    <property type="entry name" value="PAS"/>
</dbReference>
<dbReference type="NCBIfam" id="TIGR00254">
    <property type="entry name" value="GGDEF"/>
    <property type="match status" value="1"/>
</dbReference>
<dbReference type="Gene3D" id="3.30.450.20">
    <property type="entry name" value="PAS domain"/>
    <property type="match status" value="1"/>
</dbReference>
<dbReference type="Gene3D" id="3.30.70.270">
    <property type="match status" value="1"/>
</dbReference>
<dbReference type="NCBIfam" id="TIGR00229">
    <property type="entry name" value="sensory_box"/>
    <property type="match status" value="1"/>
</dbReference>
<dbReference type="SUPFAM" id="SSF141868">
    <property type="entry name" value="EAL domain-like"/>
    <property type="match status" value="1"/>
</dbReference>
<dbReference type="Proteomes" id="UP000198403">
    <property type="component" value="Unassembled WGS sequence"/>
</dbReference>
<dbReference type="CDD" id="cd01948">
    <property type="entry name" value="EAL"/>
    <property type="match status" value="1"/>
</dbReference>
<dbReference type="InterPro" id="IPR000160">
    <property type="entry name" value="GGDEF_dom"/>
</dbReference>
<evidence type="ECO:0000313" key="6">
    <source>
        <dbReference type="Proteomes" id="UP000198403"/>
    </source>
</evidence>
<dbReference type="PANTHER" id="PTHR44757">
    <property type="entry name" value="DIGUANYLATE CYCLASE DGCP"/>
    <property type="match status" value="1"/>
</dbReference>
<evidence type="ECO:0000259" key="3">
    <source>
        <dbReference type="PROSITE" id="PS50883"/>
    </source>
</evidence>
<name>A0A238WC69_9ACTN</name>
<dbReference type="Gene3D" id="3.20.20.450">
    <property type="entry name" value="EAL domain"/>
    <property type="match status" value="1"/>
</dbReference>
<dbReference type="PROSITE" id="PS50887">
    <property type="entry name" value="GGDEF"/>
    <property type="match status" value="1"/>
</dbReference>
<dbReference type="CDD" id="cd00130">
    <property type="entry name" value="PAS"/>
    <property type="match status" value="1"/>
</dbReference>
<feature type="transmembrane region" description="Helical" evidence="1">
    <location>
        <begin position="75"/>
        <end position="96"/>
    </location>
</feature>
<feature type="transmembrane region" description="Helical" evidence="1">
    <location>
        <begin position="230"/>
        <end position="251"/>
    </location>
</feature>
<dbReference type="PANTHER" id="PTHR44757:SF2">
    <property type="entry name" value="BIOFILM ARCHITECTURE MAINTENANCE PROTEIN MBAA"/>
    <property type="match status" value="1"/>
</dbReference>
<feature type="transmembrane region" description="Helical" evidence="1">
    <location>
        <begin position="21"/>
        <end position="38"/>
    </location>
</feature>
<dbReference type="Pfam" id="PF00989">
    <property type="entry name" value="PAS"/>
    <property type="match status" value="1"/>
</dbReference>
<dbReference type="PROSITE" id="PS50883">
    <property type="entry name" value="EAL"/>
    <property type="match status" value="1"/>
</dbReference>
<dbReference type="InterPro" id="IPR013767">
    <property type="entry name" value="PAS_fold"/>
</dbReference>
<accession>A0A238WC69</accession>
<dbReference type="SUPFAM" id="SSF55785">
    <property type="entry name" value="PYP-like sensor domain (PAS domain)"/>
    <property type="match status" value="1"/>
</dbReference>
<keyword evidence="1" id="KW-0812">Transmembrane</keyword>
<dbReference type="Pfam" id="PF00990">
    <property type="entry name" value="GGDEF"/>
    <property type="match status" value="1"/>
</dbReference>
<evidence type="ECO:0000256" key="1">
    <source>
        <dbReference type="SAM" id="Phobius"/>
    </source>
</evidence>
<dbReference type="Pfam" id="PF00563">
    <property type="entry name" value="EAL"/>
    <property type="match status" value="1"/>
</dbReference>
<dbReference type="InterPro" id="IPR035965">
    <property type="entry name" value="PAS-like_dom_sf"/>
</dbReference>
<organism evidence="5 6">
    <name type="scientific">Blastococcus mobilis</name>
    <dbReference type="NCBI Taxonomy" id="1938746"/>
    <lineage>
        <taxon>Bacteria</taxon>
        <taxon>Bacillati</taxon>
        <taxon>Actinomycetota</taxon>
        <taxon>Actinomycetes</taxon>
        <taxon>Geodermatophilales</taxon>
        <taxon>Geodermatophilaceae</taxon>
        <taxon>Blastococcus</taxon>
    </lineage>
</organism>
<dbReference type="GO" id="GO:0006355">
    <property type="term" value="P:regulation of DNA-templated transcription"/>
    <property type="evidence" value="ECO:0007669"/>
    <property type="project" value="InterPro"/>
</dbReference>
<feature type="domain" description="GGDEF" evidence="4">
    <location>
        <begin position="504"/>
        <end position="646"/>
    </location>
</feature>
<dbReference type="EMBL" id="FZNO01000007">
    <property type="protein sequence ID" value="SNR43843.1"/>
    <property type="molecule type" value="Genomic_DNA"/>
</dbReference>
<dbReference type="AlphaFoldDB" id="A0A238WC69"/>
<keyword evidence="1" id="KW-1133">Transmembrane helix</keyword>
<feature type="transmembrane region" description="Helical" evidence="1">
    <location>
        <begin position="172"/>
        <end position="195"/>
    </location>
</feature>
<evidence type="ECO:0000259" key="4">
    <source>
        <dbReference type="PROSITE" id="PS50887"/>
    </source>
</evidence>
<feature type="transmembrane region" description="Helical" evidence="1">
    <location>
        <begin position="140"/>
        <end position="160"/>
    </location>
</feature>
<dbReference type="InterPro" id="IPR035919">
    <property type="entry name" value="EAL_sf"/>
</dbReference>
<keyword evidence="1" id="KW-0472">Membrane</keyword>
<evidence type="ECO:0000259" key="2">
    <source>
        <dbReference type="PROSITE" id="PS50112"/>
    </source>
</evidence>
<sequence>MSLAVAPGGVASQPVWPRTPVLGALTAVAVVLDAQLLVRPEWNARTAPAVLSGVTVLVGALVLRHSRRTAQLSALTWRAFAAIAGLLALGHLVRAVTGVGVNPPEVGPSDLSLAATAPIAVFLCIRLARSTGARVRVQVVLDAAVALTALGVLLQLFVPLTTRPDGSVAHPLLTIGYPAVCAVLVAAGLVAFAGVSPPRRTAAGWMLLCFASLALTLACGALAVTRPAPALDAVASTAYLAILGAATLALAADPGPKARAEEAAVAVPLAGVVVSYCLGSGVLLLLLGGLAAGRPIAPGEAVTVVVLMALTLIRTLVWAADGARLTRQVLRTEAYFRTLVHRSADLTVVLDGHGQVTWAAAAGPATPSWSVRDLEGRSLRDLVHEDDRYELHRALDAAVDDIDGRGPVFRLRGRDGTWRQFETVRTASSAGLPGAAGSAPGLRYGGPDAAGDGLVLHLRDVAGRQRTELELERLAYTDYLTGLPNRARLMAALATARTRAASGQRASLLLLDLDGFKPVNDIAGHEAGDHLLIQVADRLRATVRDGDLVGRLGGDEFAVLVGDSLEEARALAERIVADLRTVRPAADVEGTAPGVVATGVVFDISGSIGVTELDPADDVPTTVRRADLALRAAKTAGKNCVRTAGHAIDSAMGRRARLARDLPVALQQEQFRVVYQPVASTEDRRIVGLEALVRWDHPVLGTVPPDEFIALAEDDGLIVPLQRWVLRRAMADHAALLADGWQLQMGINVSVRHLQAGCLAPDVAQAIAHSGVPPERLVLEVTESVMLDARDRLESDLAGLREMGCKIALDDFGRGYSSLAYLARLPVDVLKMDREFIADIERDRRAAALVSTVVELGRTLGMDVVAEGVETGGQLAALRGMGCHYLQGWLFGHAVPVEDLGPLLAAFDPTVLDVRGAEMDPGVHIVGQLG</sequence>
<feature type="domain" description="EAL" evidence="3">
    <location>
        <begin position="655"/>
        <end position="908"/>
    </location>
</feature>
<dbReference type="InterPro" id="IPR029787">
    <property type="entry name" value="Nucleotide_cyclase"/>
</dbReference>
<feature type="transmembrane region" description="Helical" evidence="1">
    <location>
        <begin position="202"/>
        <end position="224"/>
    </location>
</feature>
<protein>
    <submittedName>
        <fullName evidence="5">PAS domain S-box-containing protein/diguanylate cyclase (GGDEF) domain-containing protein</fullName>
    </submittedName>
</protein>
<dbReference type="SMART" id="SM00267">
    <property type="entry name" value="GGDEF"/>
    <property type="match status" value="1"/>
</dbReference>
<feature type="transmembrane region" description="Helical" evidence="1">
    <location>
        <begin position="263"/>
        <end position="289"/>
    </location>
</feature>
<dbReference type="PROSITE" id="PS50112">
    <property type="entry name" value="PAS"/>
    <property type="match status" value="1"/>
</dbReference>
<dbReference type="SMART" id="SM00091">
    <property type="entry name" value="PAS"/>
    <property type="match status" value="1"/>
</dbReference>
<dbReference type="SMART" id="SM00052">
    <property type="entry name" value="EAL"/>
    <property type="match status" value="1"/>
</dbReference>
<dbReference type="InterPro" id="IPR052155">
    <property type="entry name" value="Biofilm_reg_signaling"/>
</dbReference>
<dbReference type="CDD" id="cd01949">
    <property type="entry name" value="GGDEF"/>
    <property type="match status" value="1"/>
</dbReference>
<dbReference type="InterPro" id="IPR001633">
    <property type="entry name" value="EAL_dom"/>
</dbReference>
<feature type="transmembrane region" description="Helical" evidence="1">
    <location>
        <begin position="111"/>
        <end position="128"/>
    </location>
</feature>
<proteinExistence type="predicted"/>
<keyword evidence="6" id="KW-1185">Reference proteome</keyword>